<dbReference type="Gene3D" id="3.30.420.10">
    <property type="entry name" value="Ribonuclease H-like superfamily/Ribonuclease H"/>
    <property type="match status" value="1"/>
</dbReference>
<dbReference type="EC" id="3.1.26.4" evidence="6 14"/>
<dbReference type="PANTHER" id="PTHR10954:SF18">
    <property type="entry name" value="RIBONUCLEASE HII"/>
    <property type="match status" value="1"/>
</dbReference>
<feature type="binding site" evidence="14 15">
    <location>
        <position position="169"/>
    </location>
    <ligand>
        <name>a divalent metal cation</name>
        <dbReference type="ChEBI" id="CHEBI:60240"/>
    </ligand>
</feature>
<keyword evidence="12 14" id="KW-0378">Hydrolase</keyword>
<proteinExistence type="inferred from homology"/>
<name>A0ABW3LL49_9BACI</name>
<dbReference type="SUPFAM" id="SSF53098">
    <property type="entry name" value="Ribonuclease H-like"/>
    <property type="match status" value="1"/>
</dbReference>
<reference evidence="19" key="1">
    <citation type="journal article" date="2019" name="Int. J. Syst. Evol. Microbiol.">
        <title>The Global Catalogue of Microorganisms (GCM) 10K type strain sequencing project: providing services to taxonomists for standard genome sequencing and annotation.</title>
        <authorList>
            <consortium name="The Broad Institute Genomics Platform"/>
            <consortium name="The Broad Institute Genome Sequencing Center for Infectious Disease"/>
            <person name="Wu L."/>
            <person name="Ma J."/>
        </authorList>
    </citation>
    <scope>NUCLEOTIDE SEQUENCE [LARGE SCALE GENOMIC DNA]</scope>
    <source>
        <strain evidence="19">CCUG 56754</strain>
    </source>
</reference>
<gene>
    <name evidence="14" type="primary">rnhB</name>
    <name evidence="18" type="ORF">ACFQ3N_06230</name>
</gene>
<dbReference type="Pfam" id="PF01351">
    <property type="entry name" value="RNase_HII"/>
    <property type="match status" value="1"/>
</dbReference>
<evidence type="ECO:0000256" key="8">
    <source>
        <dbReference type="ARBA" id="ARBA00022490"/>
    </source>
</evidence>
<dbReference type="PROSITE" id="PS51975">
    <property type="entry name" value="RNASE_H_2"/>
    <property type="match status" value="1"/>
</dbReference>
<evidence type="ECO:0000256" key="2">
    <source>
        <dbReference type="ARBA" id="ARBA00001946"/>
    </source>
</evidence>
<feature type="binding site" evidence="14 15">
    <location>
        <position position="78"/>
    </location>
    <ligand>
        <name>a divalent metal cation</name>
        <dbReference type="ChEBI" id="CHEBI:60240"/>
    </ligand>
</feature>
<accession>A0ABW3LL49</accession>
<evidence type="ECO:0000256" key="13">
    <source>
        <dbReference type="ARBA" id="ARBA00023211"/>
    </source>
</evidence>
<dbReference type="InterPro" id="IPR001352">
    <property type="entry name" value="RNase_HII/HIII"/>
</dbReference>
<dbReference type="InterPro" id="IPR022898">
    <property type="entry name" value="RNase_HII"/>
</dbReference>
<evidence type="ECO:0000256" key="16">
    <source>
        <dbReference type="RuleBase" id="RU003515"/>
    </source>
</evidence>
<dbReference type="InterPro" id="IPR036397">
    <property type="entry name" value="RNaseH_sf"/>
</dbReference>
<evidence type="ECO:0000256" key="12">
    <source>
        <dbReference type="ARBA" id="ARBA00022801"/>
    </source>
</evidence>
<keyword evidence="13 14" id="KW-0464">Manganese</keyword>
<keyword evidence="19" id="KW-1185">Reference proteome</keyword>
<evidence type="ECO:0000256" key="7">
    <source>
        <dbReference type="ARBA" id="ARBA00019179"/>
    </source>
</evidence>
<keyword evidence="10 14" id="KW-0479">Metal-binding</keyword>
<dbReference type="NCBIfam" id="NF000595">
    <property type="entry name" value="PRK00015.1-3"/>
    <property type="match status" value="1"/>
</dbReference>
<dbReference type="InterPro" id="IPR012337">
    <property type="entry name" value="RNaseH-like_sf"/>
</dbReference>
<comment type="cofactor">
    <cofactor evidence="2">
        <name>Mg(2+)</name>
        <dbReference type="ChEBI" id="CHEBI:18420"/>
    </cofactor>
</comment>
<organism evidence="18 19">
    <name type="scientific">Virgibacillus byunsanensis</name>
    <dbReference type="NCBI Taxonomy" id="570945"/>
    <lineage>
        <taxon>Bacteria</taxon>
        <taxon>Bacillati</taxon>
        <taxon>Bacillota</taxon>
        <taxon>Bacilli</taxon>
        <taxon>Bacillales</taxon>
        <taxon>Bacillaceae</taxon>
        <taxon>Virgibacillus</taxon>
    </lineage>
</organism>
<evidence type="ECO:0000256" key="1">
    <source>
        <dbReference type="ARBA" id="ARBA00000077"/>
    </source>
</evidence>
<evidence type="ECO:0000313" key="19">
    <source>
        <dbReference type="Proteomes" id="UP001597040"/>
    </source>
</evidence>
<comment type="similarity">
    <text evidence="5 14 16">Belongs to the RNase HII family.</text>
</comment>
<dbReference type="CDD" id="cd07182">
    <property type="entry name" value="RNase_HII_bacteria_HII_like"/>
    <property type="match status" value="1"/>
</dbReference>
<dbReference type="EMBL" id="JBHTKJ010000012">
    <property type="protein sequence ID" value="MFD1038004.1"/>
    <property type="molecule type" value="Genomic_DNA"/>
</dbReference>
<evidence type="ECO:0000256" key="15">
    <source>
        <dbReference type="PROSITE-ProRule" id="PRU01319"/>
    </source>
</evidence>
<comment type="function">
    <text evidence="3 14 16">Endonuclease that specifically degrades the RNA of RNA-DNA hybrids.</text>
</comment>
<feature type="domain" description="RNase H type-2" evidence="17">
    <location>
        <begin position="71"/>
        <end position="256"/>
    </location>
</feature>
<sequence>MEHKSIAILKQLFQEDEINEDLLVDLKNDERKGVQALIKSYENKKLKEKAQENNYLEMSRYEQRNYANGCKYVAGMDEAGRGPLAGPVVAAAVILPRDFKLLGLNDSKQLNETTRNRFFTIIKEQAISYGISIINSQKIDQINIYEATKLAMRNAISQLDPAPNHILIDAVNLGGLPCTSEAIIKGDSKSISIAAASILAKVTRDNLMREIHSEYPIYNFASNMGYGTKHHMETLLEHGASPYHRRSYAPVRNIVN</sequence>
<feature type="binding site" evidence="14 15">
    <location>
        <position position="77"/>
    </location>
    <ligand>
        <name>a divalent metal cation</name>
        <dbReference type="ChEBI" id="CHEBI:60240"/>
    </ligand>
</feature>
<comment type="caution">
    <text evidence="18">The sequence shown here is derived from an EMBL/GenBank/DDBJ whole genome shotgun (WGS) entry which is preliminary data.</text>
</comment>
<evidence type="ECO:0000259" key="17">
    <source>
        <dbReference type="PROSITE" id="PS51975"/>
    </source>
</evidence>
<evidence type="ECO:0000256" key="3">
    <source>
        <dbReference type="ARBA" id="ARBA00004065"/>
    </source>
</evidence>
<comment type="cofactor">
    <cofactor evidence="14 15">
        <name>Mn(2+)</name>
        <dbReference type="ChEBI" id="CHEBI:29035"/>
    </cofactor>
    <cofactor evidence="14 15">
        <name>Mg(2+)</name>
        <dbReference type="ChEBI" id="CHEBI:18420"/>
    </cofactor>
    <text evidence="14 15">Manganese or magnesium. Binds 1 divalent metal ion per monomer in the absence of substrate. May bind a second metal ion after substrate binding.</text>
</comment>
<comment type="catalytic activity">
    <reaction evidence="1 14 15 16">
        <text>Endonucleolytic cleavage to 5'-phosphomonoester.</text>
        <dbReference type="EC" id="3.1.26.4"/>
    </reaction>
</comment>
<evidence type="ECO:0000256" key="14">
    <source>
        <dbReference type="HAMAP-Rule" id="MF_00052"/>
    </source>
</evidence>
<dbReference type="NCBIfam" id="NF000594">
    <property type="entry name" value="PRK00015.1-1"/>
    <property type="match status" value="1"/>
</dbReference>
<dbReference type="InterPro" id="IPR024567">
    <property type="entry name" value="RNase_HII/HIII_dom"/>
</dbReference>
<keyword evidence="11 14" id="KW-0255">Endonuclease</keyword>
<keyword evidence="8 14" id="KW-0963">Cytoplasm</keyword>
<evidence type="ECO:0000313" key="18">
    <source>
        <dbReference type="EMBL" id="MFD1038004.1"/>
    </source>
</evidence>
<evidence type="ECO:0000256" key="6">
    <source>
        <dbReference type="ARBA" id="ARBA00012180"/>
    </source>
</evidence>
<dbReference type="GO" id="GO:0004523">
    <property type="term" value="F:RNA-DNA hybrid ribonuclease activity"/>
    <property type="evidence" value="ECO:0007669"/>
    <property type="project" value="UniProtKB-EC"/>
</dbReference>
<dbReference type="RefSeq" id="WP_390360733.1">
    <property type="nucleotide sequence ID" value="NZ_JBHTKJ010000012.1"/>
</dbReference>
<dbReference type="Proteomes" id="UP001597040">
    <property type="component" value="Unassembled WGS sequence"/>
</dbReference>
<evidence type="ECO:0000256" key="4">
    <source>
        <dbReference type="ARBA" id="ARBA00004496"/>
    </source>
</evidence>
<evidence type="ECO:0000256" key="9">
    <source>
        <dbReference type="ARBA" id="ARBA00022722"/>
    </source>
</evidence>
<keyword evidence="9 14" id="KW-0540">Nuclease</keyword>
<dbReference type="PANTHER" id="PTHR10954">
    <property type="entry name" value="RIBONUCLEASE H2 SUBUNIT A"/>
    <property type="match status" value="1"/>
</dbReference>
<evidence type="ECO:0000256" key="5">
    <source>
        <dbReference type="ARBA" id="ARBA00007383"/>
    </source>
</evidence>
<evidence type="ECO:0000256" key="10">
    <source>
        <dbReference type="ARBA" id="ARBA00022723"/>
    </source>
</evidence>
<evidence type="ECO:0000256" key="11">
    <source>
        <dbReference type="ARBA" id="ARBA00022759"/>
    </source>
</evidence>
<comment type="subcellular location">
    <subcellularLocation>
        <location evidence="4 14">Cytoplasm</location>
    </subcellularLocation>
</comment>
<protein>
    <recommendedName>
        <fullName evidence="7 14">Ribonuclease HII</fullName>
        <shortName evidence="14">RNase HII</shortName>
        <ecNumber evidence="6 14">3.1.26.4</ecNumber>
    </recommendedName>
</protein>
<dbReference type="HAMAP" id="MF_00052_B">
    <property type="entry name" value="RNase_HII_B"/>
    <property type="match status" value="1"/>
</dbReference>